<dbReference type="GO" id="GO:0005344">
    <property type="term" value="F:oxygen carrier activity"/>
    <property type="evidence" value="ECO:0007669"/>
    <property type="project" value="UniProtKB-KW"/>
</dbReference>
<dbReference type="PROSITE" id="PS01033">
    <property type="entry name" value="GLOBIN"/>
    <property type="match status" value="1"/>
</dbReference>
<keyword evidence="6" id="KW-0479">Metal-binding</keyword>
<dbReference type="RefSeq" id="XP_010830652.1">
    <property type="nucleotide sequence ID" value="XM_010832350.1"/>
</dbReference>
<dbReference type="Proteomes" id="UP000515208">
    <property type="component" value="Unplaced"/>
</dbReference>
<gene>
    <name evidence="11" type="primary">LOC104982920</name>
</gene>
<evidence type="ECO:0000256" key="8">
    <source>
        <dbReference type="RuleBase" id="RU000356"/>
    </source>
</evidence>
<dbReference type="PANTHER" id="PTHR11442:SF42">
    <property type="entry name" value="HEMOGLOBIN SUBUNIT BETA"/>
    <property type="match status" value="1"/>
</dbReference>
<dbReference type="GO" id="GO:0005833">
    <property type="term" value="C:hemoglobin complex"/>
    <property type="evidence" value="ECO:0007669"/>
    <property type="project" value="InterPro"/>
</dbReference>
<keyword evidence="4 8" id="KW-0349">Heme</keyword>
<dbReference type="InterPro" id="IPR002337">
    <property type="entry name" value="Hemoglobin_b"/>
</dbReference>
<dbReference type="AlphaFoldDB" id="A0A6P3GVG0"/>
<proteinExistence type="inferred from homology"/>
<feature type="domain" description="Globin" evidence="9">
    <location>
        <begin position="12"/>
        <end position="152"/>
    </location>
</feature>
<dbReference type="CDD" id="cd08925">
    <property type="entry name" value="Hb-beta-like"/>
    <property type="match status" value="1"/>
</dbReference>
<dbReference type="GO" id="GO:0020037">
    <property type="term" value="F:heme binding"/>
    <property type="evidence" value="ECO:0007669"/>
    <property type="project" value="InterPro"/>
</dbReference>
<dbReference type="InterPro" id="IPR012292">
    <property type="entry name" value="Globin/Proto"/>
</dbReference>
<keyword evidence="5 8" id="KW-0561">Oxygen transport</keyword>
<organism evidence="10 11">
    <name type="scientific">Bison bison bison</name>
    <name type="common">North American plains bison</name>
    <dbReference type="NCBI Taxonomy" id="43346"/>
    <lineage>
        <taxon>Eukaryota</taxon>
        <taxon>Metazoa</taxon>
        <taxon>Chordata</taxon>
        <taxon>Craniata</taxon>
        <taxon>Vertebrata</taxon>
        <taxon>Euteleostomi</taxon>
        <taxon>Mammalia</taxon>
        <taxon>Eutheria</taxon>
        <taxon>Laurasiatheria</taxon>
        <taxon>Artiodactyla</taxon>
        <taxon>Ruminantia</taxon>
        <taxon>Pecora</taxon>
        <taxon>Bovidae</taxon>
        <taxon>Bovinae</taxon>
        <taxon>Bison</taxon>
    </lineage>
</organism>
<reference evidence="11" key="1">
    <citation type="submission" date="2025-08" db="UniProtKB">
        <authorList>
            <consortium name="RefSeq"/>
        </authorList>
    </citation>
    <scope>IDENTIFICATION</scope>
    <source>
        <tissue evidence="11">Blood</tissue>
    </source>
</reference>
<dbReference type="GO" id="GO:0031720">
    <property type="term" value="F:haptoglobin binding"/>
    <property type="evidence" value="ECO:0007669"/>
    <property type="project" value="TreeGrafter"/>
</dbReference>
<dbReference type="GeneID" id="104982920"/>
<dbReference type="Gene3D" id="1.10.490.10">
    <property type="entry name" value="Globins"/>
    <property type="match status" value="1"/>
</dbReference>
<dbReference type="PRINTS" id="PR00814">
    <property type="entry name" value="BETAHAEM"/>
</dbReference>
<dbReference type="GO" id="GO:0046872">
    <property type="term" value="F:metal ion binding"/>
    <property type="evidence" value="ECO:0007669"/>
    <property type="project" value="UniProtKB-KW"/>
</dbReference>
<dbReference type="InterPro" id="IPR009050">
    <property type="entry name" value="Globin-like_sf"/>
</dbReference>
<keyword evidence="10" id="KW-1185">Reference proteome</keyword>
<dbReference type="GO" id="GO:0031838">
    <property type="term" value="C:haptoglobin-hemoglobin complex"/>
    <property type="evidence" value="ECO:0007669"/>
    <property type="project" value="TreeGrafter"/>
</dbReference>
<accession>A0A6P3GVG0</accession>
<protein>
    <submittedName>
        <fullName evidence="11">Hemoglobin subunit beta-C(NA)-like</fullName>
    </submittedName>
</protein>
<dbReference type="GO" id="GO:0042744">
    <property type="term" value="P:hydrogen peroxide catabolic process"/>
    <property type="evidence" value="ECO:0007669"/>
    <property type="project" value="TreeGrafter"/>
</dbReference>
<dbReference type="GO" id="GO:0072562">
    <property type="term" value="C:blood microparticle"/>
    <property type="evidence" value="ECO:0007669"/>
    <property type="project" value="TreeGrafter"/>
</dbReference>
<dbReference type="GO" id="GO:0019825">
    <property type="term" value="F:oxygen binding"/>
    <property type="evidence" value="ECO:0007669"/>
    <property type="project" value="InterPro"/>
</dbReference>
<dbReference type="PANTHER" id="PTHR11442">
    <property type="entry name" value="HEMOGLOBIN FAMILY MEMBER"/>
    <property type="match status" value="1"/>
</dbReference>
<evidence type="ECO:0000256" key="1">
    <source>
        <dbReference type="ARBA" id="ARBA00008705"/>
    </source>
</evidence>
<dbReference type="InterPro" id="IPR050056">
    <property type="entry name" value="Hemoglobin_oxygen_transport"/>
</dbReference>
<evidence type="ECO:0000259" key="9">
    <source>
        <dbReference type="PROSITE" id="PS01033"/>
    </source>
</evidence>
<evidence type="ECO:0000256" key="7">
    <source>
        <dbReference type="ARBA" id="ARBA00023004"/>
    </source>
</evidence>
<evidence type="ECO:0000256" key="3">
    <source>
        <dbReference type="ARBA" id="ARBA00022448"/>
    </source>
</evidence>
<dbReference type="SUPFAM" id="SSF46458">
    <property type="entry name" value="Globin-like"/>
    <property type="match status" value="1"/>
</dbReference>
<evidence type="ECO:0000256" key="4">
    <source>
        <dbReference type="ARBA" id="ARBA00022617"/>
    </source>
</evidence>
<comment type="subunit">
    <text evidence="2">Heterotetramer of two alpha chains and two beta chains.</text>
</comment>
<keyword evidence="7" id="KW-0408">Iron</keyword>
<name>A0A6P3GVG0_BISBB</name>
<keyword evidence="3 8" id="KW-0813">Transport</keyword>
<sequence length="152" mass="16636">MLFNCQVIGVAHPLPQGRLLVTALQSKMRVAEVGVETLGRLLVVYPWTQRFFESFGNLPSADAIMGNAKVKAHDKKVLDSFTKGLKHVDHLKGVFALLSELHCKNLHVSPENISLLGKILVITLAQNFGKEFTPEFLAAYQKVVAGVANALT</sequence>
<dbReference type="GO" id="GO:0043177">
    <property type="term" value="F:organic acid binding"/>
    <property type="evidence" value="ECO:0007669"/>
    <property type="project" value="TreeGrafter"/>
</dbReference>
<dbReference type="KEGG" id="bbis:104982920"/>
<comment type="similarity">
    <text evidence="1 8">Belongs to the globin family.</text>
</comment>
<evidence type="ECO:0000313" key="10">
    <source>
        <dbReference type="Proteomes" id="UP000515208"/>
    </source>
</evidence>
<evidence type="ECO:0000256" key="6">
    <source>
        <dbReference type="ARBA" id="ARBA00022723"/>
    </source>
</evidence>
<dbReference type="GO" id="GO:0004601">
    <property type="term" value="F:peroxidase activity"/>
    <property type="evidence" value="ECO:0007669"/>
    <property type="project" value="TreeGrafter"/>
</dbReference>
<evidence type="ECO:0000256" key="5">
    <source>
        <dbReference type="ARBA" id="ARBA00022621"/>
    </source>
</evidence>
<dbReference type="Pfam" id="PF00042">
    <property type="entry name" value="Globin"/>
    <property type="match status" value="1"/>
</dbReference>
<dbReference type="OrthoDB" id="436496at2759"/>
<evidence type="ECO:0000313" key="11">
    <source>
        <dbReference type="RefSeq" id="XP_010830652.1"/>
    </source>
</evidence>
<evidence type="ECO:0000256" key="2">
    <source>
        <dbReference type="ARBA" id="ARBA00011125"/>
    </source>
</evidence>
<dbReference type="InterPro" id="IPR000971">
    <property type="entry name" value="Globin"/>
</dbReference>
<dbReference type="GO" id="GO:0031721">
    <property type="term" value="F:hemoglobin alpha binding"/>
    <property type="evidence" value="ECO:0007669"/>
    <property type="project" value="TreeGrafter"/>
</dbReference>